<protein>
    <recommendedName>
        <fullName evidence="4">Secreted protein</fullName>
    </recommendedName>
</protein>
<evidence type="ECO:0000313" key="2">
    <source>
        <dbReference type="EMBL" id="CAL8142312.1"/>
    </source>
</evidence>
<evidence type="ECO:0008006" key="4">
    <source>
        <dbReference type="Google" id="ProtNLM"/>
    </source>
</evidence>
<dbReference type="Proteomes" id="UP001642540">
    <property type="component" value="Unassembled WGS sequence"/>
</dbReference>
<gene>
    <name evidence="2" type="ORF">ODALV1_LOCUS29009</name>
</gene>
<accession>A0ABP1S2P4</accession>
<feature type="chain" id="PRO_5046060558" description="Secreted protein" evidence="1">
    <location>
        <begin position="28"/>
        <end position="228"/>
    </location>
</feature>
<name>A0ABP1S2P4_9HEXA</name>
<evidence type="ECO:0000313" key="3">
    <source>
        <dbReference type="Proteomes" id="UP001642540"/>
    </source>
</evidence>
<organism evidence="2 3">
    <name type="scientific">Orchesella dallaii</name>
    <dbReference type="NCBI Taxonomy" id="48710"/>
    <lineage>
        <taxon>Eukaryota</taxon>
        <taxon>Metazoa</taxon>
        <taxon>Ecdysozoa</taxon>
        <taxon>Arthropoda</taxon>
        <taxon>Hexapoda</taxon>
        <taxon>Collembola</taxon>
        <taxon>Entomobryomorpha</taxon>
        <taxon>Entomobryoidea</taxon>
        <taxon>Orchesellidae</taxon>
        <taxon>Orchesellinae</taxon>
        <taxon>Orchesella</taxon>
    </lineage>
</organism>
<reference evidence="2 3" key="1">
    <citation type="submission" date="2024-08" db="EMBL/GenBank/DDBJ databases">
        <authorList>
            <person name="Cucini C."/>
            <person name="Frati F."/>
        </authorList>
    </citation>
    <scope>NUCLEOTIDE SEQUENCE [LARGE SCALE GENOMIC DNA]</scope>
</reference>
<sequence length="228" mass="25884">MELRGNNVCKLLFTVLFSTLCAKEVVAQSEPLQVSEGQHMTLEETGKLLPPEKMSRMIDEHLKSIREVYPEMMNITHRPKWAAGELIVSGINQNTIRIINSSRYGPLNAADKMPSSSNSYRLIFSKPYHPARLSEEISRAFDLDHAEANMIPGDGNDIRYIAASPAPTYYTYVFKMGWGECHMPGGCTYRHFWEFSVAQSAETLTVRFEKDYGSGVSKKLRLKKRNKV</sequence>
<keyword evidence="1" id="KW-0732">Signal</keyword>
<proteinExistence type="predicted"/>
<keyword evidence="3" id="KW-1185">Reference proteome</keyword>
<dbReference type="EMBL" id="CAXLJM020000148">
    <property type="protein sequence ID" value="CAL8142312.1"/>
    <property type="molecule type" value="Genomic_DNA"/>
</dbReference>
<evidence type="ECO:0000256" key="1">
    <source>
        <dbReference type="SAM" id="SignalP"/>
    </source>
</evidence>
<feature type="signal peptide" evidence="1">
    <location>
        <begin position="1"/>
        <end position="27"/>
    </location>
</feature>
<comment type="caution">
    <text evidence="2">The sequence shown here is derived from an EMBL/GenBank/DDBJ whole genome shotgun (WGS) entry which is preliminary data.</text>
</comment>